<dbReference type="Proteomes" id="UP000299102">
    <property type="component" value="Unassembled WGS sequence"/>
</dbReference>
<feature type="region of interest" description="Disordered" evidence="1">
    <location>
        <begin position="67"/>
        <end position="103"/>
    </location>
</feature>
<accession>A0A4C1W8Z3</accession>
<proteinExistence type="predicted"/>
<dbReference type="EMBL" id="BGZK01000487">
    <property type="protein sequence ID" value="GBP46615.1"/>
    <property type="molecule type" value="Genomic_DNA"/>
</dbReference>
<keyword evidence="3" id="KW-1185">Reference proteome</keyword>
<name>A0A4C1W8Z3_EUMVA</name>
<reference evidence="2 3" key="1">
    <citation type="journal article" date="2019" name="Commun. Biol.">
        <title>The bagworm genome reveals a unique fibroin gene that provides high tensile strength.</title>
        <authorList>
            <person name="Kono N."/>
            <person name="Nakamura H."/>
            <person name="Ohtoshi R."/>
            <person name="Tomita M."/>
            <person name="Numata K."/>
            <person name="Arakawa K."/>
        </authorList>
    </citation>
    <scope>NUCLEOTIDE SEQUENCE [LARGE SCALE GENOMIC DNA]</scope>
</reference>
<gene>
    <name evidence="2" type="ORF">EVAR_95077_1</name>
</gene>
<feature type="compositionally biased region" description="Basic and acidic residues" evidence="1">
    <location>
        <begin position="94"/>
        <end position="103"/>
    </location>
</feature>
<evidence type="ECO:0000256" key="1">
    <source>
        <dbReference type="SAM" id="MobiDB-lite"/>
    </source>
</evidence>
<evidence type="ECO:0000313" key="2">
    <source>
        <dbReference type="EMBL" id="GBP46615.1"/>
    </source>
</evidence>
<organism evidence="2 3">
    <name type="scientific">Eumeta variegata</name>
    <name type="common">Bagworm moth</name>
    <name type="synonym">Eumeta japonica</name>
    <dbReference type="NCBI Taxonomy" id="151549"/>
    <lineage>
        <taxon>Eukaryota</taxon>
        <taxon>Metazoa</taxon>
        <taxon>Ecdysozoa</taxon>
        <taxon>Arthropoda</taxon>
        <taxon>Hexapoda</taxon>
        <taxon>Insecta</taxon>
        <taxon>Pterygota</taxon>
        <taxon>Neoptera</taxon>
        <taxon>Endopterygota</taxon>
        <taxon>Lepidoptera</taxon>
        <taxon>Glossata</taxon>
        <taxon>Ditrysia</taxon>
        <taxon>Tineoidea</taxon>
        <taxon>Psychidae</taxon>
        <taxon>Oiketicinae</taxon>
        <taxon>Eumeta</taxon>
    </lineage>
</organism>
<sequence length="244" mass="26948">MRKLEWLLPPPLFNTAAYVPEKARYWKCPWCNHEYLPRIVPKLRWWRKLNGSIRGFAGQESTRVSPGIPLGGETDYGQIRRSEQRANNAGYRRPGPEGRVRRDGDNKLLRLKLYTKANIAASRELIETGISTPSHWFDLHHLAPAGAGVEFPVLKNVNKLEVGSINGIGGFVCCYPPPPALPPSPRQKTDPSASGGRRGRQITKQLFTSRHPRAARAAGAATLAGATQKITNMKSVVDALRGGL</sequence>
<protein>
    <submittedName>
        <fullName evidence="2">Uncharacterized protein</fullName>
    </submittedName>
</protein>
<evidence type="ECO:0000313" key="3">
    <source>
        <dbReference type="Proteomes" id="UP000299102"/>
    </source>
</evidence>
<comment type="caution">
    <text evidence="2">The sequence shown here is derived from an EMBL/GenBank/DDBJ whole genome shotgun (WGS) entry which is preliminary data.</text>
</comment>
<feature type="region of interest" description="Disordered" evidence="1">
    <location>
        <begin position="179"/>
        <end position="199"/>
    </location>
</feature>
<dbReference type="AlphaFoldDB" id="A0A4C1W8Z3"/>